<feature type="compositionally biased region" description="Low complexity" evidence="1">
    <location>
        <begin position="34"/>
        <end position="58"/>
    </location>
</feature>
<evidence type="ECO:0000313" key="3">
    <source>
        <dbReference type="Proteomes" id="UP001140510"/>
    </source>
</evidence>
<dbReference type="EMBL" id="JAPEVA010000050">
    <property type="protein sequence ID" value="KAJ4403608.1"/>
    <property type="molecule type" value="Genomic_DNA"/>
</dbReference>
<organism evidence="2 3">
    <name type="scientific">Didymella pomorum</name>
    <dbReference type="NCBI Taxonomy" id="749634"/>
    <lineage>
        <taxon>Eukaryota</taxon>
        <taxon>Fungi</taxon>
        <taxon>Dikarya</taxon>
        <taxon>Ascomycota</taxon>
        <taxon>Pezizomycotina</taxon>
        <taxon>Dothideomycetes</taxon>
        <taxon>Pleosporomycetidae</taxon>
        <taxon>Pleosporales</taxon>
        <taxon>Pleosporineae</taxon>
        <taxon>Didymellaceae</taxon>
        <taxon>Didymella</taxon>
    </lineage>
</organism>
<accession>A0A9W9D5T0</accession>
<dbReference type="OrthoDB" id="3743447at2759"/>
<gene>
    <name evidence="2" type="ORF">N0V91_006485</name>
</gene>
<dbReference type="AlphaFoldDB" id="A0A9W9D5T0"/>
<sequence>MVVSHQPADSIKPELTSVKLPPIRQVTPEHRYTYSSSSVSNYDSDLSRRPSVSSIASSGFHPSRSASPAFSTCTLEPQFGAARPLNRLRLQAGHFPYTTSTHESTAAVAHTGGKASKKKREDRKRFSKRADTSTISTKIQKSDNEAGSRYIQALNQAELAVVLRQANPNIENTAAPTHGCTGGWRPLKNNNIAWDVRQDGIEPSMWNKCCINGSAILQLRQSNEQFADSDSFLGMLLNQRGRVSEDKIFEQIEQYRQRQAAAVSTRGEAHWKIASERMVQEL</sequence>
<proteinExistence type="predicted"/>
<feature type="region of interest" description="Disordered" evidence="1">
    <location>
        <begin position="29"/>
        <end position="66"/>
    </location>
</feature>
<dbReference type="Proteomes" id="UP001140510">
    <property type="component" value="Unassembled WGS sequence"/>
</dbReference>
<protein>
    <submittedName>
        <fullName evidence="2">Uncharacterized protein</fullName>
    </submittedName>
</protein>
<feature type="region of interest" description="Disordered" evidence="1">
    <location>
        <begin position="101"/>
        <end position="137"/>
    </location>
</feature>
<name>A0A9W9D5T0_9PLEO</name>
<evidence type="ECO:0000313" key="2">
    <source>
        <dbReference type="EMBL" id="KAJ4403608.1"/>
    </source>
</evidence>
<evidence type="ECO:0000256" key="1">
    <source>
        <dbReference type="SAM" id="MobiDB-lite"/>
    </source>
</evidence>
<feature type="compositionally biased region" description="Basic residues" evidence="1">
    <location>
        <begin position="115"/>
        <end position="127"/>
    </location>
</feature>
<keyword evidence="3" id="KW-1185">Reference proteome</keyword>
<reference evidence="2" key="1">
    <citation type="submission" date="2022-10" db="EMBL/GenBank/DDBJ databases">
        <title>Tapping the CABI collections for fungal endophytes: first genome assemblies for Collariella, Neodidymelliopsis, Ascochyta clinopodiicola, Didymella pomorum, Didymosphaeria variabile, Neocosmospora piperis and Neocucurbitaria cava.</title>
        <authorList>
            <person name="Hill R."/>
        </authorList>
    </citation>
    <scope>NUCLEOTIDE SEQUENCE</scope>
    <source>
        <strain evidence="2">IMI 355091</strain>
    </source>
</reference>
<comment type="caution">
    <text evidence="2">The sequence shown here is derived from an EMBL/GenBank/DDBJ whole genome shotgun (WGS) entry which is preliminary data.</text>
</comment>